<dbReference type="Proteomes" id="UP000193986">
    <property type="component" value="Unassembled WGS sequence"/>
</dbReference>
<dbReference type="PANTHER" id="PTHR16038:SF4">
    <property type="entry name" value="WD REPEAT-CONTAINING PROTEIN 74"/>
    <property type="match status" value="1"/>
</dbReference>
<evidence type="ECO:0000256" key="1">
    <source>
        <dbReference type="ARBA" id="ARBA00002889"/>
    </source>
</evidence>
<evidence type="ECO:0000256" key="3">
    <source>
        <dbReference type="ARBA" id="ARBA00011187"/>
    </source>
</evidence>
<reference evidence="6 7" key="1">
    <citation type="submission" date="2016-07" db="EMBL/GenBank/DDBJ databases">
        <title>Pervasive Adenine N6-methylation of Active Genes in Fungi.</title>
        <authorList>
            <consortium name="DOE Joint Genome Institute"/>
            <person name="Mondo S.J."/>
            <person name="Dannebaum R.O."/>
            <person name="Kuo R.C."/>
            <person name="Labutti K."/>
            <person name="Haridas S."/>
            <person name="Kuo A."/>
            <person name="Salamov A."/>
            <person name="Ahrendt S.R."/>
            <person name="Lipzen A."/>
            <person name="Sullivan W."/>
            <person name="Andreopoulos W.B."/>
            <person name="Clum A."/>
            <person name="Lindquist E."/>
            <person name="Daum C."/>
            <person name="Ramamoorthy G.K."/>
            <person name="Gryganskyi A."/>
            <person name="Culley D."/>
            <person name="Magnuson J.K."/>
            <person name="James T.Y."/>
            <person name="O'Malley M.A."/>
            <person name="Stajich J.E."/>
            <person name="Spatafora J.W."/>
            <person name="Visel A."/>
            <person name="Grigoriev I.V."/>
        </authorList>
    </citation>
    <scope>NUCLEOTIDE SEQUENCE [LARGE SCALE GENOMIC DNA]</scope>
    <source>
        <strain evidence="6 7">68-887.2</strain>
    </source>
</reference>
<comment type="subunit">
    <text evidence="3">Component of the pre-66S ribosomal particle.</text>
</comment>
<feature type="compositionally biased region" description="Acidic residues" evidence="5">
    <location>
        <begin position="406"/>
        <end position="417"/>
    </location>
</feature>
<feature type="region of interest" description="Disordered" evidence="5">
    <location>
        <begin position="397"/>
        <end position="453"/>
    </location>
</feature>
<accession>A0A1Y2AXK0</accession>
<dbReference type="SUPFAM" id="SSF50978">
    <property type="entry name" value="WD40 repeat-like"/>
    <property type="match status" value="1"/>
</dbReference>
<dbReference type="InParanoid" id="A0A1Y2AXK0"/>
<evidence type="ECO:0000256" key="5">
    <source>
        <dbReference type="SAM" id="MobiDB-lite"/>
    </source>
</evidence>
<dbReference type="InterPro" id="IPR037379">
    <property type="entry name" value="WDR74/Nsa1"/>
</dbReference>
<comment type="similarity">
    <text evidence="2">Belongs to the NSA1 family.</text>
</comment>
<name>A0A1Y2AXK0_9TREE</name>
<dbReference type="InterPro" id="IPR015943">
    <property type="entry name" value="WD40/YVTN_repeat-like_dom_sf"/>
</dbReference>
<comment type="function">
    <text evidence="1">Involved in the biogenesis of the 60S ribosomal subunit.</text>
</comment>
<dbReference type="OrthoDB" id="18388at2759"/>
<dbReference type="GO" id="GO:0005730">
    <property type="term" value="C:nucleolus"/>
    <property type="evidence" value="ECO:0007669"/>
    <property type="project" value="InterPro"/>
</dbReference>
<keyword evidence="7" id="KW-1185">Reference proteome</keyword>
<evidence type="ECO:0000313" key="6">
    <source>
        <dbReference type="EMBL" id="ORY27216.1"/>
    </source>
</evidence>
<evidence type="ECO:0000256" key="4">
    <source>
        <dbReference type="ARBA" id="ARBA00014234"/>
    </source>
</evidence>
<dbReference type="AlphaFoldDB" id="A0A1Y2AXK0"/>
<dbReference type="InterPro" id="IPR036322">
    <property type="entry name" value="WD40_repeat_dom_sf"/>
</dbReference>
<dbReference type="GO" id="GO:0030687">
    <property type="term" value="C:preribosome, large subunit precursor"/>
    <property type="evidence" value="ECO:0007669"/>
    <property type="project" value="TreeGrafter"/>
</dbReference>
<dbReference type="GO" id="GO:0042273">
    <property type="term" value="P:ribosomal large subunit biogenesis"/>
    <property type="evidence" value="ECO:0007669"/>
    <property type="project" value="InterPro"/>
</dbReference>
<organism evidence="6 7">
    <name type="scientific">Naematelia encephala</name>
    <dbReference type="NCBI Taxonomy" id="71784"/>
    <lineage>
        <taxon>Eukaryota</taxon>
        <taxon>Fungi</taxon>
        <taxon>Dikarya</taxon>
        <taxon>Basidiomycota</taxon>
        <taxon>Agaricomycotina</taxon>
        <taxon>Tremellomycetes</taxon>
        <taxon>Tremellales</taxon>
        <taxon>Naemateliaceae</taxon>
        <taxon>Naematelia</taxon>
    </lineage>
</organism>
<dbReference type="STRING" id="71784.A0A1Y2AXK0"/>
<proteinExistence type="inferred from homology"/>
<dbReference type="Gene3D" id="2.130.10.10">
    <property type="entry name" value="YVTN repeat-like/Quinoprotein amine dehydrogenase"/>
    <property type="match status" value="1"/>
</dbReference>
<dbReference type="EMBL" id="MCFC01000040">
    <property type="protein sequence ID" value="ORY27216.1"/>
    <property type="molecule type" value="Genomic_DNA"/>
</dbReference>
<dbReference type="PANTHER" id="PTHR16038">
    <property type="entry name" value="NOP SEVEN ASSOCIATED PROTEIN 1"/>
    <property type="match status" value="1"/>
</dbReference>
<sequence>MVQTLDFLAPSLHPNTLVDISYPEPGPSFREPIVRHLAVKHGEYKPLGRAKNMILDPDDHLVVADDSFLLSRLKLSSPDEPAPPEIVSQHQVQGKKGDIFTGLIHTQAGTIASLSSGLLTLVPTSADSEPISRTVPSPLLCLSSSSSTAASFALAGKEVDVSIYDIERTFSSAPALSDPSVGGIKRKNAPLEPGEIWRAKNMPLTSLSLRPPIHHLALAHLLQGPEHLVSGTKAGTVRRYDTRQRKPVAEWKVAREGGVGSVTPRSEHELFFSDRSSFLGAIDLRTGRLLYSYPKLTSSAYHLLSIPSPPPSASTSSAAISISSQSNSSVILGLASISSDATLRIHSTVPPLPEGVKGNAGGEKKKASVVGSVGGVGVGGFVFRRWGNVPDLVEVQGEGKTQAQGEEGEEEEDEGDVWDGMSEVLEDGDSDLDSDEEEVEDDQVAKKQKKSKR</sequence>
<comment type="caution">
    <text evidence="6">The sequence shown here is derived from an EMBL/GenBank/DDBJ whole genome shotgun (WGS) entry which is preliminary data.</text>
</comment>
<feature type="compositionally biased region" description="Acidic residues" evidence="5">
    <location>
        <begin position="424"/>
        <end position="442"/>
    </location>
</feature>
<evidence type="ECO:0000313" key="7">
    <source>
        <dbReference type="Proteomes" id="UP000193986"/>
    </source>
</evidence>
<evidence type="ECO:0000256" key="2">
    <source>
        <dbReference type="ARBA" id="ARBA00007861"/>
    </source>
</evidence>
<protein>
    <recommendedName>
        <fullName evidence="4">Ribosome biogenesis protein NSA1</fullName>
    </recommendedName>
</protein>
<gene>
    <name evidence="6" type="ORF">BCR39DRAFT_539048</name>
</gene>